<dbReference type="RefSeq" id="XP_018286175.1">
    <property type="nucleotide sequence ID" value="XM_018438755.1"/>
</dbReference>
<feature type="domain" description="Myb-like" evidence="2">
    <location>
        <begin position="245"/>
        <end position="291"/>
    </location>
</feature>
<dbReference type="VEuPathDB" id="FungiDB:PHYBLDRAFT_183338"/>
<keyword evidence="4" id="KW-1185">Reference proteome</keyword>
<keyword evidence="3" id="KW-0371">Homeobox</keyword>
<gene>
    <name evidence="3" type="ORF">PHYBLDRAFT_183338</name>
</gene>
<evidence type="ECO:0000313" key="4">
    <source>
        <dbReference type="Proteomes" id="UP000077315"/>
    </source>
</evidence>
<dbReference type="InterPro" id="IPR009057">
    <property type="entry name" value="Homeodomain-like_sf"/>
</dbReference>
<name>A0A167KHT8_PHYB8</name>
<dbReference type="Gene3D" id="1.10.10.60">
    <property type="entry name" value="Homeodomain-like"/>
    <property type="match status" value="1"/>
</dbReference>
<keyword evidence="3" id="KW-0238">DNA-binding</keyword>
<reference evidence="4" key="1">
    <citation type="submission" date="2015-06" db="EMBL/GenBank/DDBJ databases">
        <title>Expansion of signal transduction pathways in fungi by whole-genome duplication.</title>
        <authorList>
            <consortium name="DOE Joint Genome Institute"/>
            <person name="Corrochano L.M."/>
            <person name="Kuo A."/>
            <person name="Marcet-Houben M."/>
            <person name="Polaino S."/>
            <person name="Salamov A."/>
            <person name="Villalobos J.M."/>
            <person name="Alvarez M.I."/>
            <person name="Avalos J."/>
            <person name="Benito E.P."/>
            <person name="Benoit I."/>
            <person name="Burger G."/>
            <person name="Camino L.P."/>
            <person name="Canovas D."/>
            <person name="Cerda-Olmedo E."/>
            <person name="Cheng J.-F."/>
            <person name="Dominguez A."/>
            <person name="Elias M."/>
            <person name="Eslava A.P."/>
            <person name="Glaser F."/>
            <person name="Grimwood J."/>
            <person name="Gutierrez G."/>
            <person name="Heitman J."/>
            <person name="Henrissat B."/>
            <person name="Iturriaga E.A."/>
            <person name="Lang B.F."/>
            <person name="Lavin J.L."/>
            <person name="Lee S."/>
            <person name="Li W."/>
            <person name="Lindquist E."/>
            <person name="Lopez-Garcia S."/>
            <person name="Luque E.M."/>
            <person name="Marcos A.T."/>
            <person name="Martin J."/>
            <person name="McCluskey K."/>
            <person name="Medina H.R."/>
            <person name="Miralles-Duran A."/>
            <person name="Miyazaki A."/>
            <person name="Munoz-Torres E."/>
            <person name="Oguiza J.A."/>
            <person name="Ohm R."/>
            <person name="Olmedo M."/>
            <person name="Orejas M."/>
            <person name="Ortiz-Castellanos L."/>
            <person name="Pisabarro A.G."/>
            <person name="Rodriguez-Romero J."/>
            <person name="Ruiz-Herrera J."/>
            <person name="Ruiz-Vazquez R."/>
            <person name="Sanz C."/>
            <person name="Schackwitz W."/>
            <person name="Schmutz J."/>
            <person name="Shahriari M."/>
            <person name="Shelest E."/>
            <person name="Silva-Franco F."/>
            <person name="Soanes D."/>
            <person name="Syed K."/>
            <person name="Tagua V.G."/>
            <person name="Talbot N.J."/>
            <person name="Thon M."/>
            <person name="De vries R.P."/>
            <person name="Wiebenga A."/>
            <person name="Yadav J.S."/>
            <person name="Braun E.L."/>
            <person name="Baker S."/>
            <person name="Garre V."/>
            <person name="Horwitz B."/>
            <person name="Torres-Martinez S."/>
            <person name="Idnurm A."/>
            <person name="Herrera-Estrella A."/>
            <person name="Gabaldon T."/>
            <person name="Grigoriev I.V."/>
        </authorList>
    </citation>
    <scope>NUCLEOTIDE SEQUENCE [LARGE SCALE GENOMIC DNA]</scope>
    <source>
        <strain evidence="4">NRRL 1555(-)</strain>
    </source>
</reference>
<dbReference type="GeneID" id="28999661"/>
<dbReference type="EMBL" id="KV440996">
    <property type="protein sequence ID" value="OAD68135.1"/>
    <property type="molecule type" value="Genomic_DNA"/>
</dbReference>
<evidence type="ECO:0000256" key="1">
    <source>
        <dbReference type="SAM" id="MobiDB-lite"/>
    </source>
</evidence>
<evidence type="ECO:0000313" key="3">
    <source>
        <dbReference type="EMBL" id="OAD68135.1"/>
    </source>
</evidence>
<evidence type="ECO:0000259" key="2">
    <source>
        <dbReference type="PROSITE" id="PS50090"/>
    </source>
</evidence>
<dbReference type="AlphaFoldDB" id="A0A167KHT8"/>
<dbReference type="Proteomes" id="UP000077315">
    <property type="component" value="Unassembled WGS sequence"/>
</dbReference>
<sequence>MTKITPYEQQRLDNIERNRQILAQFNLEEAKQACRNDIPNTPTPLPKRISKRTFKESTGNSESTVTTLTLTRTAAAAAAASKSKAKKIKTTQSERPKRQSSRLRGVEPVPFVLVENDNGIERGRLAVSGTAGDAIIDEELWDGKLLKADEYFDKETCEKAIRTQGHFLGWINPALIEKYEFELSASEAWEKNGGGKFSFTDPLNNKKKGSTSKINAKAVAQMMFKKNPNMYFYRHNEPGVGQWTGDWTAEEKEIFLKVAREHGCGDKWGVFASYIPHRVGYQCSNFYRSELLPAGLIFDKNYEYTPSGRPIYVGGRRSGP</sequence>
<accession>A0A167KHT8</accession>
<feature type="region of interest" description="Disordered" evidence="1">
    <location>
        <begin position="81"/>
        <end position="103"/>
    </location>
</feature>
<dbReference type="SUPFAM" id="SSF46689">
    <property type="entry name" value="Homeodomain-like"/>
    <property type="match status" value="1"/>
</dbReference>
<dbReference type="CDD" id="cd00167">
    <property type="entry name" value="SANT"/>
    <property type="match status" value="1"/>
</dbReference>
<dbReference type="OrthoDB" id="10258692at2759"/>
<organism evidence="3 4">
    <name type="scientific">Phycomyces blakesleeanus (strain ATCC 8743b / DSM 1359 / FGSC 10004 / NBRC 33097 / NRRL 1555)</name>
    <dbReference type="NCBI Taxonomy" id="763407"/>
    <lineage>
        <taxon>Eukaryota</taxon>
        <taxon>Fungi</taxon>
        <taxon>Fungi incertae sedis</taxon>
        <taxon>Mucoromycota</taxon>
        <taxon>Mucoromycotina</taxon>
        <taxon>Mucoromycetes</taxon>
        <taxon>Mucorales</taxon>
        <taxon>Phycomycetaceae</taxon>
        <taxon>Phycomyces</taxon>
    </lineage>
</organism>
<dbReference type="GO" id="GO:0003677">
    <property type="term" value="F:DNA binding"/>
    <property type="evidence" value="ECO:0007669"/>
    <property type="project" value="UniProtKB-KW"/>
</dbReference>
<dbReference type="PROSITE" id="PS50090">
    <property type="entry name" value="MYB_LIKE"/>
    <property type="match status" value="1"/>
</dbReference>
<dbReference type="InterPro" id="IPR001005">
    <property type="entry name" value="SANT/Myb"/>
</dbReference>
<dbReference type="Pfam" id="PF00249">
    <property type="entry name" value="Myb_DNA-binding"/>
    <property type="match status" value="1"/>
</dbReference>
<feature type="region of interest" description="Disordered" evidence="1">
    <location>
        <begin position="35"/>
        <end position="65"/>
    </location>
</feature>
<proteinExistence type="predicted"/>
<dbReference type="InParanoid" id="A0A167KHT8"/>
<protein>
    <submittedName>
        <fullName evidence="3">Homeodomain-like DNA binding domain-containing transcription factor</fullName>
    </submittedName>
</protein>